<dbReference type="AlphaFoldDB" id="A0A9Y2IIS4"/>
<sequence>MKADRLAELFVVVVGFAMPAAVGAGVVVQVAGPSHVEAAHVVSCDEVRDPDNPPTRYVLRFLTSGGENVDMLSVDPALDTRVGTAVELTRSNRSGAVREVRRGDEVVGVRSSSLIGPVWGGLVGVIVLAYAVFLMVRGGKRALPVSLAVGLISAVAGAVAGATLF</sequence>
<evidence type="ECO:0000313" key="3">
    <source>
        <dbReference type="Proteomes" id="UP001236014"/>
    </source>
</evidence>
<name>A0A9Y2IIS4_9PSEU</name>
<evidence type="ECO:0000256" key="1">
    <source>
        <dbReference type="SAM" id="Phobius"/>
    </source>
</evidence>
<feature type="transmembrane region" description="Helical" evidence="1">
    <location>
        <begin position="143"/>
        <end position="164"/>
    </location>
</feature>
<dbReference type="EMBL" id="CP127294">
    <property type="protein sequence ID" value="WIX79920.1"/>
    <property type="molecule type" value="Genomic_DNA"/>
</dbReference>
<keyword evidence="1" id="KW-1133">Transmembrane helix</keyword>
<keyword evidence="1" id="KW-0812">Transmembrane</keyword>
<evidence type="ECO:0000313" key="2">
    <source>
        <dbReference type="EMBL" id="WIX79920.1"/>
    </source>
</evidence>
<dbReference type="Proteomes" id="UP001236014">
    <property type="component" value="Chromosome"/>
</dbReference>
<dbReference type="KEGG" id="acab:QRX50_03720"/>
<feature type="transmembrane region" description="Helical" evidence="1">
    <location>
        <begin position="114"/>
        <end position="136"/>
    </location>
</feature>
<reference evidence="2 3" key="1">
    <citation type="submission" date="2023-06" db="EMBL/GenBank/DDBJ databases">
        <authorList>
            <person name="Oyuntsetseg B."/>
            <person name="Kim S.B."/>
        </authorList>
    </citation>
    <scope>NUCLEOTIDE SEQUENCE [LARGE SCALE GENOMIC DNA]</scope>
    <source>
        <strain evidence="2 3">2-15</strain>
    </source>
</reference>
<protein>
    <submittedName>
        <fullName evidence="2">Uncharacterized protein</fullName>
    </submittedName>
</protein>
<keyword evidence="1" id="KW-0472">Membrane</keyword>
<gene>
    <name evidence="2" type="ORF">QRX50_03720</name>
</gene>
<organism evidence="2 3">
    <name type="scientific">Amycolatopsis carbonis</name>
    <dbReference type="NCBI Taxonomy" id="715471"/>
    <lineage>
        <taxon>Bacteria</taxon>
        <taxon>Bacillati</taxon>
        <taxon>Actinomycetota</taxon>
        <taxon>Actinomycetes</taxon>
        <taxon>Pseudonocardiales</taxon>
        <taxon>Pseudonocardiaceae</taxon>
        <taxon>Amycolatopsis</taxon>
    </lineage>
</organism>
<accession>A0A9Y2IIS4</accession>
<dbReference type="RefSeq" id="WP_285970596.1">
    <property type="nucleotide sequence ID" value="NZ_CP127294.1"/>
</dbReference>
<keyword evidence="3" id="KW-1185">Reference proteome</keyword>
<proteinExistence type="predicted"/>